<dbReference type="PROSITE" id="PS01359">
    <property type="entry name" value="ZF_PHD_1"/>
    <property type="match status" value="1"/>
</dbReference>
<evidence type="ECO:0000256" key="4">
    <source>
        <dbReference type="PROSITE-ProRule" id="PRU00146"/>
    </source>
</evidence>
<dbReference type="SMART" id="SM00249">
    <property type="entry name" value="PHD"/>
    <property type="match status" value="1"/>
</dbReference>
<evidence type="ECO:0000259" key="6">
    <source>
        <dbReference type="PROSITE" id="PS50016"/>
    </source>
</evidence>
<reference evidence="7 8" key="1">
    <citation type="submission" date="2020-06" db="EMBL/GenBank/DDBJ databases">
        <authorList>
            <person name="Li R."/>
            <person name="Bekaert M."/>
        </authorList>
    </citation>
    <scope>NUCLEOTIDE SEQUENCE [LARGE SCALE GENOMIC DNA]</scope>
    <source>
        <strain evidence="8">wild</strain>
    </source>
</reference>
<dbReference type="InterPro" id="IPR019786">
    <property type="entry name" value="Zinc_finger_PHD-type_CS"/>
</dbReference>
<feature type="domain" description="PHD-type" evidence="6">
    <location>
        <begin position="67"/>
        <end position="120"/>
    </location>
</feature>
<dbReference type="InterPro" id="IPR001965">
    <property type="entry name" value="Znf_PHD"/>
</dbReference>
<dbReference type="AlphaFoldDB" id="A0A6J8C447"/>
<evidence type="ECO:0000256" key="1">
    <source>
        <dbReference type="ARBA" id="ARBA00022723"/>
    </source>
</evidence>
<proteinExistence type="predicted"/>
<dbReference type="SUPFAM" id="SSF57903">
    <property type="entry name" value="FYVE/PHD zinc finger"/>
    <property type="match status" value="1"/>
</dbReference>
<dbReference type="InterPro" id="IPR019787">
    <property type="entry name" value="Znf_PHD-finger"/>
</dbReference>
<dbReference type="PROSITE" id="PS50016">
    <property type="entry name" value="ZF_PHD_2"/>
    <property type="match status" value="1"/>
</dbReference>
<feature type="compositionally biased region" description="Polar residues" evidence="5">
    <location>
        <begin position="145"/>
        <end position="187"/>
    </location>
</feature>
<evidence type="ECO:0000313" key="7">
    <source>
        <dbReference type="EMBL" id="CAC5389909.1"/>
    </source>
</evidence>
<evidence type="ECO:0000256" key="2">
    <source>
        <dbReference type="ARBA" id="ARBA00022771"/>
    </source>
</evidence>
<accession>A0A6J8C447</accession>
<dbReference type="EMBL" id="CACVKT020004398">
    <property type="protein sequence ID" value="CAC5389909.1"/>
    <property type="molecule type" value="Genomic_DNA"/>
</dbReference>
<keyword evidence="2 4" id="KW-0863">Zinc-finger</keyword>
<dbReference type="CDD" id="cd15489">
    <property type="entry name" value="PHD_SF"/>
    <property type="match status" value="1"/>
</dbReference>
<dbReference type="Pfam" id="PF00628">
    <property type="entry name" value="PHD"/>
    <property type="match status" value="1"/>
</dbReference>
<organism evidence="7 8">
    <name type="scientific">Mytilus coruscus</name>
    <name type="common">Sea mussel</name>
    <dbReference type="NCBI Taxonomy" id="42192"/>
    <lineage>
        <taxon>Eukaryota</taxon>
        <taxon>Metazoa</taxon>
        <taxon>Spiralia</taxon>
        <taxon>Lophotrochozoa</taxon>
        <taxon>Mollusca</taxon>
        <taxon>Bivalvia</taxon>
        <taxon>Autobranchia</taxon>
        <taxon>Pteriomorphia</taxon>
        <taxon>Mytilida</taxon>
        <taxon>Mytiloidea</taxon>
        <taxon>Mytilidae</taxon>
        <taxon>Mytilinae</taxon>
        <taxon>Mytilus</taxon>
    </lineage>
</organism>
<dbReference type="Proteomes" id="UP000507470">
    <property type="component" value="Unassembled WGS sequence"/>
</dbReference>
<keyword evidence="1" id="KW-0479">Metal-binding</keyword>
<feature type="compositionally biased region" description="Polar residues" evidence="5">
    <location>
        <begin position="1"/>
        <end position="12"/>
    </location>
</feature>
<dbReference type="GO" id="GO:0008270">
    <property type="term" value="F:zinc ion binding"/>
    <property type="evidence" value="ECO:0007669"/>
    <property type="project" value="UniProtKB-KW"/>
</dbReference>
<gene>
    <name evidence="7" type="ORF">MCOR_25041</name>
</gene>
<keyword evidence="3" id="KW-0862">Zinc</keyword>
<dbReference type="InterPro" id="IPR013083">
    <property type="entry name" value="Znf_RING/FYVE/PHD"/>
</dbReference>
<dbReference type="InterPro" id="IPR011011">
    <property type="entry name" value="Znf_FYVE_PHD"/>
</dbReference>
<feature type="region of interest" description="Disordered" evidence="5">
    <location>
        <begin position="1"/>
        <end position="44"/>
    </location>
</feature>
<name>A0A6J8C447_MYTCO</name>
<dbReference type="Gene3D" id="3.30.40.10">
    <property type="entry name" value="Zinc/RING finger domain, C3HC4 (zinc finger)"/>
    <property type="match status" value="1"/>
</dbReference>
<evidence type="ECO:0000256" key="3">
    <source>
        <dbReference type="ARBA" id="ARBA00022833"/>
    </source>
</evidence>
<evidence type="ECO:0000313" key="8">
    <source>
        <dbReference type="Proteomes" id="UP000507470"/>
    </source>
</evidence>
<keyword evidence="8" id="KW-1185">Reference proteome</keyword>
<dbReference type="OrthoDB" id="436852at2759"/>
<feature type="region of interest" description="Disordered" evidence="5">
    <location>
        <begin position="144"/>
        <end position="187"/>
    </location>
</feature>
<protein>
    <recommendedName>
        <fullName evidence="6">PHD-type domain-containing protein</fullName>
    </recommendedName>
</protein>
<sequence length="268" mass="29901">MANSSTSNEVGNRQSLSLRRSQKSNTNLRRSDPTPNHVDNKIPTFQKDYQLNVNKAISKKLSDQEQEYLCPVCNGKADKDTIECESCDHWFHYSCVGLTKGKVNKIDPNVPYICNGCNENELYNDDRTSHLNLGILSPLAKAHENQPSGSSIKTSTTEVSKPNLSTMRKSNPILSNHSNQAESVNDQMSTKEYSKSKSDQTALENCMYINTPVDHSVAKETINIPIDQIPFEETTNIQSEVTSMKETNNILNSNNSITINKIAKTSNL</sequence>
<evidence type="ECO:0000256" key="5">
    <source>
        <dbReference type="SAM" id="MobiDB-lite"/>
    </source>
</evidence>